<dbReference type="InterPro" id="IPR032772">
    <property type="entry name" value="PGA_deacetylase_PgaB_C"/>
</dbReference>
<evidence type="ECO:0000256" key="2">
    <source>
        <dbReference type="SAM" id="SignalP"/>
    </source>
</evidence>
<dbReference type="EC" id="3.5.1.-" evidence="4"/>
<keyword evidence="4" id="KW-0378">Hydrolase</keyword>
<dbReference type="EMBL" id="AFUV01000006">
    <property type="protein sequence ID" value="EGV06593.1"/>
    <property type="molecule type" value="Genomic_DNA"/>
</dbReference>
<dbReference type="Proteomes" id="UP000006235">
    <property type="component" value="Unassembled WGS sequence"/>
</dbReference>
<dbReference type="InterPro" id="IPR023854">
    <property type="entry name" value="PGA_deacetylase_PgaB"/>
</dbReference>
<dbReference type="Gene3D" id="3.20.20.370">
    <property type="entry name" value="Glycoside hydrolase/deacetylase"/>
    <property type="match status" value="1"/>
</dbReference>
<dbReference type="AlphaFoldDB" id="F9Q7I9"/>
<keyword evidence="1 2" id="KW-0732">Signal</keyword>
<dbReference type="PANTHER" id="PTHR34216:SF7">
    <property type="entry name" value="POLY-BETA-1,6-N-ACETYL-D-GLUCOSAMINE N-DEACETYLASE"/>
    <property type="match status" value="1"/>
</dbReference>
<feature type="domain" description="NodB homology" evidence="3">
    <location>
        <begin position="91"/>
        <end position="334"/>
    </location>
</feature>
<dbReference type="InterPro" id="IPR051398">
    <property type="entry name" value="Polysacch_Deacetylase"/>
</dbReference>
<gene>
    <name evidence="4" type="primary">pgaB</name>
    <name evidence="4" type="ORF">HMPREF9952_0233</name>
</gene>
<dbReference type="STRING" id="1035188.HMPREF9952_0233"/>
<dbReference type="SUPFAM" id="SSF88713">
    <property type="entry name" value="Glycoside hydrolase/deacetylase"/>
    <property type="match status" value="1"/>
</dbReference>
<dbReference type="GO" id="GO:0005975">
    <property type="term" value="P:carbohydrate metabolic process"/>
    <property type="evidence" value="ECO:0007669"/>
    <property type="project" value="InterPro"/>
</dbReference>
<dbReference type="GO" id="GO:0016810">
    <property type="term" value="F:hydrolase activity, acting on carbon-nitrogen (but not peptide) bonds"/>
    <property type="evidence" value="ECO:0007669"/>
    <property type="project" value="InterPro"/>
</dbReference>
<organism evidence="4 5">
    <name type="scientific">Haemophilus pittmaniae HK 85</name>
    <dbReference type="NCBI Taxonomy" id="1035188"/>
    <lineage>
        <taxon>Bacteria</taxon>
        <taxon>Pseudomonadati</taxon>
        <taxon>Pseudomonadota</taxon>
        <taxon>Gammaproteobacteria</taxon>
        <taxon>Pasteurellales</taxon>
        <taxon>Pasteurellaceae</taxon>
        <taxon>Haemophilus</taxon>
    </lineage>
</organism>
<dbReference type="PROSITE" id="PS51677">
    <property type="entry name" value="NODB"/>
    <property type="match status" value="1"/>
</dbReference>
<protein>
    <submittedName>
        <fullName evidence="4">Poly-beta-1,6-N-acetyl-D-glucosamine N-deacetylase PgaB</fullName>
        <ecNumber evidence="4">3.5.1.-</ecNumber>
    </submittedName>
</protein>
<name>F9Q7I9_9PAST</name>
<proteinExistence type="predicted"/>
<sequence length="638" mass="72694">MNLSKKLKQLLVFSLAVFSTTAFAQDYYSVLGYHSVVDDTAPKEEKNFFPQTLSASMLVNHFNWLRQNGYNIISWQQVIDAENGKGTLPEKAVLLSFDDGYRTMYNVIYPILKAYNYPAVFAPVVGWIDTPADGKIHYANKMLPRNLFVTWQEIREMEQSGLVEIASHTYDSHHGVLANPGRSQIPAIISPTYIDNKYETKAEYRQRLTQDFTQSAQSIYRNLGKPPRIMVWPYGKFNETAVEVARQAKMPHHFGLGEKIINKVGDKHVGRLLVTAETDFATMKSFLDGIDDESKIQRTVHVNLDSIYDDNKIQQAKNLDKLIDRIYKYGVTTVYLQAYSDPDGDGVADALYFPNSYLPVRDDIFGRIAWQLETRAGVKVYAWMPVLAFDIRAKVPNAQFVTDSRTGKPATDKSLRLSPYDAKNIEILKSIYNDLSFYAKFDGILFGNDAFLTDFEGQPSHSEGNTVSDAAKQKTQDLIKVTDQLANTLKPYVMDGSRGLKTARNLDAITVVNPKAEEWFAQNLQAFTKHYDKTIVMAMPYMENEQVISDGAAKDWLKNLIEKVRESVPLEKVLFELQATNWRTKTPVPEKELIDWIKLLQQYNIYSYGYEPDNFISNQPDMQKMKPYMSVNTSAAKP</sequence>
<feature type="chain" id="PRO_5003385996" evidence="2">
    <location>
        <begin position="25"/>
        <end position="638"/>
    </location>
</feature>
<dbReference type="GO" id="GO:0043708">
    <property type="term" value="P:cell adhesion involved in biofilm formation"/>
    <property type="evidence" value="ECO:0007669"/>
    <property type="project" value="InterPro"/>
</dbReference>
<evidence type="ECO:0000256" key="1">
    <source>
        <dbReference type="ARBA" id="ARBA00022729"/>
    </source>
</evidence>
<comment type="caution">
    <text evidence="4">The sequence shown here is derived from an EMBL/GenBank/DDBJ whole genome shotgun (WGS) entry which is preliminary data.</text>
</comment>
<dbReference type="Pfam" id="PF01522">
    <property type="entry name" value="Polysacc_deac_1"/>
    <property type="match status" value="1"/>
</dbReference>
<evidence type="ECO:0000313" key="5">
    <source>
        <dbReference type="Proteomes" id="UP000006235"/>
    </source>
</evidence>
<evidence type="ECO:0000313" key="4">
    <source>
        <dbReference type="EMBL" id="EGV06593.1"/>
    </source>
</evidence>
<dbReference type="InterPro" id="IPR011330">
    <property type="entry name" value="Glyco_hydro/deAcase_b/a-brl"/>
</dbReference>
<accession>F9Q7I9</accession>
<reference evidence="4 5" key="1">
    <citation type="submission" date="2011-07" db="EMBL/GenBank/DDBJ databases">
        <authorList>
            <person name="Harkins D.M."/>
            <person name="Madupu R."/>
            <person name="Durkin A.S."/>
            <person name="Torralba M."/>
            <person name="Methe B."/>
            <person name="Sutton G.G."/>
            <person name="Nelson K.E."/>
        </authorList>
    </citation>
    <scope>NUCLEOTIDE SEQUENCE [LARGE SCALE GENOMIC DNA]</scope>
    <source>
        <strain evidence="4 5">HK 85</strain>
    </source>
</reference>
<dbReference type="Gene3D" id="3.20.20.80">
    <property type="entry name" value="Glycosidases"/>
    <property type="match status" value="1"/>
</dbReference>
<dbReference type="PANTHER" id="PTHR34216">
    <property type="match status" value="1"/>
</dbReference>
<dbReference type="Pfam" id="PF14883">
    <property type="entry name" value="GHL13"/>
    <property type="match status" value="1"/>
</dbReference>
<dbReference type="RefSeq" id="WP_007242035.1">
    <property type="nucleotide sequence ID" value="NZ_AFUV01000006.1"/>
</dbReference>
<dbReference type="NCBIfam" id="TIGR03938">
    <property type="entry name" value="deacetyl_PgaB"/>
    <property type="match status" value="1"/>
</dbReference>
<dbReference type="InterPro" id="IPR002509">
    <property type="entry name" value="NODB_dom"/>
</dbReference>
<evidence type="ECO:0000259" key="3">
    <source>
        <dbReference type="PROSITE" id="PS51677"/>
    </source>
</evidence>
<feature type="signal peptide" evidence="2">
    <location>
        <begin position="1"/>
        <end position="24"/>
    </location>
</feature>